<dbReference type="PANTHER" id="PTHR31414:SF18">
    <property type="entry name" value="TRANSMEMBRANE PROTEIN-RELATED"/>
    <property type="match status" value="1"/>
</dbReference>
<dbReference type="GeneID" id="5019713"/>
<feature type="transmembrane region" description="Helical" evidence="1">
    <location>
        <begin position="91"/>
        <end position="111"/>
    </location>
</feature>
<evidence type="ECO:0000313" key="4">
    <source>
        <dbReference type="Proteomes" id="UP000000600"/>
    </source>
</evidence>
<reference evidence="3 4" key="1">
    <citation type="journal article" date="2006" name="Nature">
        <title>Global trends of whole-genome duplications revealed by the ciliate Paramecium tetraurelia.</title>
        <authorList>
            <consortium name="Genoscope"/>
            <person name="Aury J.-M."/>
            <person name="Jaillon O."/>
            <person name="Duret L."/>
            <person name="Noel B."/>
            <person name="Jubin C."/>
            <person name="Porcel B.M."/>
            <person name="Segurens B."/>
            <person name="Daubin V."/>
            <person name="Anthouard V."/>
            <person name="Aiach N."/>
            <person name="Arnaiz O."/>
            <person name="Billaut A."/>
            <person name="Beisson J."/>
            <person name="Blanc I."/>
            <person name="Bouhouche K."/>
            <person name="Camara F."/>
            <person name="Duharcourt S."/>
            <person name="Guigo R."/>
            <person name="Gogendeau D."/>
            <person name="Katinka M."/>
            <person name="Keller A.-M."/>
            <person name="Kissmehl R."/>
            <person name="Klotz C."/>
            <person name="Koll F."/>
            <person name="Le Moue A."/>
            <person name="Lepere C."/>
            <person name="Malinsky S."/>
            <person name="Nowacki M."/>
            <person name="Nowak J.K."/>
            <person name="Plattner H."/>
            <person name="Poulain J."/>
            <person name="Ruiz F."/>
            <person name="Serrano V."/>
            <person name="Zagulski M."/>
            <person name="Dessen P."/>
            <person name="Betermier M."/>
            <person name="Weissenbach J."/>
            <person name="Scarpelli C."/>
            <person name="Schachter V."/>
            <person name="Sperling L."/>
            <person name="Meyer E."/>
            <person name="Cohen J."/>
            <person name="Wincker P."/>
        </authorList>
    </citation>
    <scope>NUCLEOTIDE SEQUENCE [LARGE SCALE GENOMIC DNA]</scope>
    <source>
        <strain evidence="3 4">Stock d4-2</strain>
    </source>
</reference>
<feature type="transmembrane region" description="Helical" evidence="1">
    <location>
        <begin position="709"/>
        <end position="733"/>
    </location>
</feature>
<gene>
    <name evidence="3" type="ORF">GSPATT00035660001</name>
</gene>
<dbReference type="HOGENOM" id="CLU_364682_0_0_1"/>
<feature type="transmembrane region" description="Helical" evidence="1">
    <location>
        <begin position="138"/>
        <end position="162"/>
    </location>
</feature>
<dbReference type="PANTHER" id="PTHR31414">
    <property type="entry name" value="TRANSMEMBRANE PROTEIN DDB_G0292058"/>
    <property type="match status" value="1"/>
</dbReference>
<keyword evidence="1" id="KW-1133">Transmembrane helix</keyword>
<dbReference type="Proteomes" id="UP000000600">
    <property type="component" value="Unassembled WGS sequence"/>
</dbReference>
<name>A0C6W4_PARTE</name>
<keyword evidence="4" id="KW-1185">Reference proteome</keyword>
<sequence length="763" mass="84361">MKLAKKLIYSSLFLGLILLLQNFEASESTLDVKTQKEEACTEDLVVTQSERDSAQQILDNLYDTNIRSDVTKAVNEQNADINLVMNLLRYIIPWAIFLIISIFGWIFYCCYCCCDKKCPPSKCCKRDYEHDKLSKMELYVPVGFALILNLLLFAASIAGLSYSGDVEKGMKSARCSLISLFYDIVYGNSEGAFPGLSGLADSIDSINTEISDFQKQLKTTFSGKTSKTINQKKTDVITANNNMKRGATNAALPVLDGGAESYLSSQNFFDYILMASSDSQASTYTSNYNSLASTYKDYLKCTPQPDALSSYYDGMIETSVQLEDYASDISGDSFDTSTLESGSSTIDGFINDINDASTTLYDNTKVLENAGTYASLALNVLFGVGLGLSIVSICSIILIVLLKIYKVRGLLHFTWCIYVILMILCFLIALLLHPSSVIFAEVCYYLDSFVNDYEFYQQTDFIDAGETKEIISSCFFPDSAKSLFEVMDLSSATDPLVNFKEQISDFQTQYSSFDDQKKDFNDKLNNNLLAVQNCKDGTVFDAKPADYVPLKAAFDKFNNFKSNSGCVELAVSKCADGLLPMRSASDTGSTFNQKCWHPSYLASSTPSCADQSGLAETAVLKTQYNKQTSMWSNSVTKEQNVLTLNADVSKTFEDYMGKINTFIADADTIMQHLDELLNGVDCSFLKQSFNNVLDGLCVVFIPGISRTTILIIIIGVSMFFGSLANCCVGLRAYRIQNYGFKDGDQPNSKIAPKDPETQGMTVQ</sequence>
<proteinExistence type="predicted"/>
<dbReference type="OMA" id="GYTCMQK"/>
<dbReference type="EMBL" id="CT868045">
    <property type="protein sequence ID" value="CAK66531.1"/>
    <property type="molecule type" value="Genomic_DNA"/>
</dbReference>
<evidence type="ECO:0000256" key="2">
    <source>
        <dbReference type="SAM" id="SignalP"/>
    </source>
</evidence>
<dbReference type="AlphaFoldDB" id="A0C6W4"/>
<keyword evidence="1" id="KW-0472">Membrane</keyword>
<protein>
    <submittedName>
        <fullName evidence="3">Uncharacterized protein</fullName>
    </submittedName>
</protein>
<dbReference type="InterPro" id="IPR040283">
    <property type="entry name" value="DDB_G0292058-like"/>
</dbReference>
<dbReference type="RefSeq" id="XP_001433928.1">
    <property type="nucleotide sequence ID" value="XM_001433891.2"/>
</dbReference>
<keyword evidence="2" id="KW-0732">Signal</keyword>
<feature type="signal peptide" evidence="2">
    <location>
        <begin position="1"/>
        <end position="28"/>
    </location>
</feature>
<evidence type="ECO:0000313" key="3">
    <source>
        <dbReference type="EMBL" id="CAK66531.1"/>
    </source>
</evidence>
<keyword evidence="1" id="KW-0812">Transmembrane</keyword>
<dbReference type="InParanoid" id="A0C6W4"/>
<dbReference type="STRING" id="5888.A0C6W4"/>
<feature type="transmembrane region" description="Helical" evidence="1">
    <location>
        <begin position="376"/>
        <end position="402"/>
    </location>
</feature>
<feature type="chain" id="PRO_5002622804" evidence="2">
    <location>
        <begin position="29"/>
        <end position="763"/>
    </location>
</feature>
<accession>A0C6W4</accession>
<dbReference type="KEGG" id="ptm:GSPATT00035660001"/>
<dbReference type="eggNOG" id="ENOG502RABS">
    <property type="taxonomic scope" value="Eukaryota"/>
</dbReference>
<organism evidence="3 4">
    <name type="scientific">Paramecium tetraurelia</name>
    <dbReference type="NCBI Taxonomy" id="5888"/>
    <lineage>
        <taxon>Eukaryota</taxon>
        <taxon>Sar</taxon>
        <taxon>Alveolata</taxon>
        <taxon>Ciliophora</taxon>
        <taxon>Intramacronucleata</taxon>
        <taxon>Oligohymenophorea</taxon>
        <taxon>Peniculida</taxon>
        <taxon>Parameciidae</taxon>
        <taxon>Paramecium</taxon>
    </lineage>
</organism>
<feature type="transmembrane region" description="Helical" evidence="1">
    <location>
        <begin position="409"/>
        <end position="432"/>
    </location>
</feature>
<evidence type="ECO:0000256" key="1">
    <source>
        <dbReference type="SAM" id="Phobius"/>
    </source>
</evidence>
<dbReference type="OrthoDB" id="304810at2759"/>